<comment type="caution">
    <text evidence="1">The sequence shown here is derived from an EMBL/GenBank/DDBJ whole genome shotgun (WGS) entry which is preliminary data.</text>
</comment>
<proteinExistence type="predicted"/>
<accession>A0A811UE62</accession>
<dbReference type="AlphaFoldDB" id="A0A811UE62"/>
<name>A0A811UE62_CERCA</name>
<protein>
    <submittedName>
        <fullName evidence="1">(Mediterranean fruit fly) hypothetical protein</fullName>
    </submittedName>
</protein>
<organism evidence="1 2">
    <name type="scientific">Ceratitis capitata</name>
    <name type="common">Mediterranean fruit fly</name>
    <name type="synonym">Tephritis capitata</name>
    <dbReference type="NCBI Taxonomy" id="7213"/>
    <lineage>
        <taxon>Eukaryota</taxon>
        <taxon>Metazoa</taxon>
        <taxon>Ecdysozoa</taxon>
        <taxon>Arthropoda</taxon>
        <taxon>Hexapoda</taxon>
        <taxon>Insecta</taxon>
        <taxon>Pterygota</taxon>
        <taxon>Neoptera</taxon>
        <taxon>Endopterygota</taxon>
        <taxon>Diptera</taxon>
        <taxon>Brachycera</taxon>
        <taxon>Muscomorpha</taxon>
        <taxon>Tephritoidea</taxon>
        <taxon>Tephritidae</taxon>
        <taxon>Ceratitis</taxon>
        <taxon>Ceratitis</taxon>
    </lineage>
</organism>
<sequence length="219" mass="25922">MSWKNNLESCQNRIKRAAVGSSSDELDSEEEDRLKDLNERDEFAERLKKRDEGKVRKLLESSSSRKAIEEAAKRLKLDMKTVTEFYHSFVCNLAESIWKNGRKISLTAREREEREYKKQLLQIAKEHERARELERIQRYHIPQNLKKGEKEEYVEVDELEKQPNSETEEMGSRTVGISAVSIGSKDAKIKEEYDLLLEDQIELYKRLRWMVLEMILKKV</sequence>
<keyword evidence="2" id="KW-1185">Reference proteome</keyword>
<evidence type="ECO:0000313" key="2">
    <source>
        <dbReference type="Proteomes" id="UP000606786"/>
    </source>
</evidence>
<dbReference type="EMBL" id="CAJHJT010000012">
    <property type="protein sequence ID" value="CAD6997189.1"/>
    <property type="molecule type" value="Genomic_DNA"/>
</dbReference>
<dbReference type="Proteomes" id="UP000606786">
    <property type="component" value="Unassembled WGS sequence"/>
</dbReference>
<evidence type="ECO:0000313" key="1">
    <source>
        <dbReference type="EMBL" id="CAD6997189.1"/>
    </source>
</evidence>
<reference evidence="1" key="1">
    <citation type="submission" date="2020-11" db="EMBL/GenBank/DDBJ databases">
        <authorList>
            <person name="Whitehead M."/>
        </authorList>
    </citation>
    <scope>NUCLEOTIDE SEQUENCE</scope>
    <source>
        <strain evidence="1">EGII</strain>
    </source>
</reference>
<dbReference type="OrthoDB" id="10253254at2759"/>
<gene>
    <name evidence="1" type="ORF">CCAP1982_LOCUS5829</name>
</gene>